<sequence>MATTIGVLGGGISGLATAFHLARRLPASLPAKVILFEKNKRLGGWIKSGSVELSIPSGGAPKPYSVILEAGPRTLRPRSLDLLELIHLLGLESSLTLIPYSHPAARNRFVYFPETGLTRLPSSILSLLNSQLSNRRSLGTLLPSVLAEPFKAPNRPLNLTDESFDDFISRRFGSEFARRFGSSLIHGIYAADSRQLSMRAAFGSVWEAEERGRGSVVGGILRGATGPPHLETEYELGRIREAMQGISVYGFKGGMEKIVRSLEGSLRNDPRIEVRVGDSVHAVRRSRDNIVLETSTGQVVVSHLVSALPLPQISDIISCELQPPNLRANPHTTVHVVNMVFPPNQTPIHPPGFGYLVPRPENGYESADSPVLGCVFDSVTSSVHKPTVATLMLGGPFPIQSTPLSLDYILSILARHLGHKRLPEPIVHRYHIQRDCIPTPLVGHLDRMSTLRDATEREWDGKLQIIGSGVGGVSIGDCVRAGRTAAINIIQGLRS</sequence>
<comment type="subcellular location">
    <subcellularLocation>
        <location evidence="11">Mitochondrion inner membrane</location>
    </subcellularLocation>
</comment>
<dbReference type="UniPathway" id="UPA00251">
    <property type="reaction ID" value="UER00324"/>
</dbReference>
<evidence type="ECO:0000256" key="9">
    <source>
        <dbReference type="ARBA" id="ARBA00023244"/>
    </source>
</evidence>
<accession>A0A0B7FUD0</accession>
<dbReference type="Proteomes" id="UP000059188">
    <property type="component" value="Unassembled WGS sequence"/>
</dbReference>
<keyword evidence="9 11" id="KW-0627">Porphyrin biosynthesis</keyword>
<comment type="pathway">
    <text evidence="2 11">Porphyrin-containing compound metabolism; protoporphyrin-IX biosynthesis; protoporphyrin-IX from protoporphyrinogen-IX: step 1/1.</text>
</comment>
<keyword evidence="7 11" id="KW-0560">Oxidoreductase</keyword>
<comment type="similarity">
    <text evidence="3 11">Belongs to the protoporphyrinogen/coproporphyrinogen oxidase family. Protoporphyrinogen oxidase subfamily.</text>
</comment>
<comment type="catalytic activity">
    <reaction evidence="10 11">
        <text>protoporphyrinogen IX + 3 O2 = protoporphyrin IX + 3 H2O2</text>
        <dbReference type="Rhea" id="RHEA:25576"/>
        <dbReference type="ChEBI" id="CHEBI:15379"/>
        <dbReference type="ChEBI" id="CHEBI:16240"/>
        <dbReference type="ChEBI" id="CHEBI:57306"/>
        <dbReference type="ChEBI" id="CHEBI:57307"/>
        <dbReference type="EC" id="1.3.3.4"/>
    </reaction>
</comment>
<evidence type="ECO:0000256" key="7">
    <source>
        <dbReference type="ARBA" id="ARBA00023002"/>
    </source>
</evidence>
<dbReference type="Gene3D" id="3.50.50.60">
    <property type="entry name" value="FAD/NAD(P)-binding domain"/>
    <property type="match status" value="1"/>
</dbReference>
<dbReference type="InterPro" id="IPR036188">
    <property type="entry name" value="FAD/NAD-bd_sf"/>
</dbReference>
<dbReference type="NCBIfam" id="TIGR00562">
    <property type="entry name" value="proto_IX_ox"/>
    <property type="match status" value="1"/>
</dbReference>
<evidence type="ECO:0000313" key="13">
    <source>
        <dbReference type="EMBL" id="CEL61315.1"/>
    </source>
</evidence>
<dbReference type="GO" id="GO:0004729">
    <property type="term" value="F:oxygen-dependent protoporphyrinogen oxidase activity"/>
    <property type="evidence" value="ECO:0007669"/>
    <property type="project" value="UniProtKB-UniRule"/>
</dbReference>
<proteinExistence type="inferred from homology"/>
<evidence type="ECO:0000256" key="2">
    <source>
        <dbReference type="ARBA" id="ARBA00005073"/>
    </source>
</evidence>
<evidence type="ECO:0000256" key="5">
    <source>
        <dbReference type="ARBA" id="ARBA00022630"/>
    </source>
</evidence>
<evidence type="ECO:0000256" key="11">
    <source>
        <dbReference type="RuleBase" id="RU367069"/>
    </source>
</evidence>
<keyword evidence="14" id="KW-1185">Reference proteome</keyword>
<dbReference type="Pfam" id="PF01593">
    <property type="entry name" value="Amino_oxidase"/>
    <property type="match status" value="1"/>
</dbReference>
<dbReference type="InterPro" id="IPR004572">
    <property type="entry name" value="Protoporphyrinogen_oxidase"/>
</dbReference>
<name>A0A0B7FUD0_THACB</name>
<evidence type="ECO:0000256" key="6">
    <source>
        <dbReference type="ARBA" id="ARBA00022827"/>
    </source>
</evidence>
<dbReference type="SUPFAM" id="SSF51905">
    <property type="entry name" value="FAD/NAD(P)-binding domain"/>
    <property type="match status" value="1"/>
</dbReference>
<dbReference type="STRING" id="1108050.A0A0B7FUD0"/>
<keyword evidence="6 11" id="KW-0274">FAD</keyword>
<evidence type="ECO:0000256" key="4">
    <source>
        <dbReference type="ARBA" id="ARBA00012867"/>
    </source>
</evidence>
<evidence type="ECO:0000313" key="14">
    <source>
        <dbReference type="Proteomes" id="UP000059188"/>
    </source>
</evidence>
<feature type="domain" description="Amine oxidase" evidence="12">
    <location>
        <begin position="12"/>
        <end position="489"/>
    </location>
</feature>
<keyword evidence="8 11" id="KW-0350">Heme biosynthesis</keyword>
<organism evidence="13 14">
    <name type="scientific">Thanatephorus cucumeris (strain AG1-IB / isolate 7/3/14)</name>
    <name type="common">Lettuce bottom rot fungus</name>
    <name type="synonym">Rhizoctonia solani</name>
    <dbReference type="NCBI Taxonomy" id="1108050"/>
    <lineage>
        <taxon>Eukaryota</taxon>
        <taxon>Fungi</taxon>
        <taxon>Dikarya</taxon>
        <taxon>Basidiomycota</taxon>
        <taxon>Agaricomycotina</taxon>
        <taxon>Agaricomycetes</taxon>
        <taxon>Cantharellales</taxon>
        <taxon>Ceratobasidiaceae</taxon>
        <taxon>Rhizoctonia</taxon>
        <taxon>Rhizoctonia solani AG-1</taxon>
    </lineage>
</organism>
<evidence type="ECO:0000256" key="8">
    <source>
        <dbReference type="ARBA" id="ARBA00023133"/>
    </source>
</evidence>
<keyword evidence="5 11" id="KW-0285">Flavoprotein</keyword>
<protein>
    <recommendedName>
        <fullName evidence="4 11">Protoporphyrinogen oxidase</fullName>
        <ecNumber evidence="4 11">1.3.3.4</ecNumber>
    </recommendedName>
</protein>
<gene>
    <name evidence="13" type="primary">hemG</name>
    <name evidence="13" type="ORF">RSOLAG1IB_09927</name>
</gene>
<reference evidence="13 14" key="1">
    <citation type="submission" date="2014-11" db="EMBL/GenBank/DDBJ databases">
        <authorList>
            <person name="Wibberg Daniel"/>
        </authorList>
    </citation>
    <scope>NUCLEOTIDE SEQUENCE [LARGE SCALE GENOMIC DNA]</scope>
    <source>
        <strain evidence="13">Rhizoctonia solani AG1-IB 7/3/14</strain>
    </source>
</reference>
<dbReference type="EC" id="1.3.3.4" evidence="4 11"/>
<comment type="cofactor">
    <cofactor evidence="11">
        <name>FAD</name>
        <dbReference type="ChEBI" id="CHEBI:57692"/>
    </cofactor>
    <text evidence="11">Binds 1 FAD per subunit.</text>
</comment>
<dbReference type="PANTHER" id="PTHR42923">
    <property type="entry name" value="PROTOPORPHYRINOGEN OXIDASE"/>
    <property type="match status" value="1"/>
</dbReference>
<evidence type="ECO:0000256" key="1">
    <source>
        <dbReference type="ARBA" id="ARBA00002600"/>
    </source>
</evidence>
<dbReference type="InterPro" id="IPR050464">
    <property type="entry name" value="Zeta_carotene_desat/Oxidored"/>
</dbReference>
<evidence type="ECO:0000259" key="12">
    <source>
        <dbReference type="Pfam" id="PF01593"/>
    </source>
</evidence>
<dbReference type="EMBL" id="LN679153">
    <property type="protein sequence ID" value="CEL61315.1"/>
    <property type="molecule type" value="Genomic_DNA"/>
</dbReference>
<comment type="function">
    <text evidence="1 11">Catalyzes the 6-electron oxidation of protoporphyrinogen-IX to form protoporphyrin-IX.</text>
</comment>
<dbReference type="SUPFAM" id="SSF54373">
    <property type="entry name" value="FAD-linked reductases, C-terminal domain"/>
    <property type="match status" value="1"/>
</dbReference>
<dbReference type="AlphaFoldDB" id="A0A0B7FUD0"/>
<dbReference type="InterPro" id="IPR002937">
    <property type="entry name" value="Amino_oxidase"/>
</dbReference>
<evidence type="ECO:0000256" key="10">
    <source>
        <dbReference type="ARBA" id="ARBA00047554"/>
    </source>
</evidence>
<dbReference type="OrthoDB" id="438553at2759"/>
<dbReference type="GO" id="GO:0005743">
    <property type="term" value="C:mitochondrial inner membrane"/>
    <property type="evidence" value="ECO:0007669"/>
    <property type="project" value="UniProtKB-SubCell"/>
</dbReference>
<dbReference type="GO" id="GO:0006782">
    <property type="term" value="P:protoporphyrinogen IX biosynthetic process"/>
    <property type="evidence" value="ECO:0007669"/>
    <property type="project" value="UniProtKB-UniRule"/>
</dbReference>
<dbReference type="PANTHER" id="PTHR42923:SF3">
    <property type="entry name" value="PROTOPORPHYRINOGEN OXIDASE"/>
    <property type="match status" value="1"/>
</dbReference>
<evidence type="ECO:0000256" key="3">
    <source>
        <dbReference type="ARBA" id="ARBA00010551"/>
    </source>
</evidence>